<reference evidence="1" key="1">
    <citation type="submission" date="2023-12" db="EMBL/GenBank/DDBJ databases">
        <title>Diversity of Rhizobium in root nodule of phaseolus vulgaris.</title>
        <authorList>
            <person name="Wang H."/>
        </authorList>
    </citation>
    <scope>NUCLEOTIDE SEQUENCE</scope>
    <source>
        <strain evidence="1">MJ31</strain>
    </source>
</reference>
<organism evidence="1 2">
    <name type="scientific">Rhizobium mulingense</name>
    <dbReference type="NCBI Taxonomy" id="3031128"/>
    <lineage>
        <taxon>Bacteria</taxon>
        <taxon>Pseudomonadati</taxon>
        <taxon>Pseudomonadota</taxon>
        <taxon>Alphaproteobacteria</taxon>
        <taxon>Hyphomicrobiales</taxon>
        <taxon>Rhizobiaceae</taxon>
        <taxon>Rhizobium/Agrobacterium group</taxon>
        <taxon>Rhizobium</taxon>
    </lineage>
</organism>
<name>A0ACC6N426_9HYPH</name>
<accession>A0ACC6N426</accession>
<evidence type="ECO:0000313" key="2">
    <source>
        <dbReference type="Proteomes" id="UP001304050"/>
    </source>
</evidence>
<dbReference type="EMBL" id="JAYESG010000014">
    <property type="protein sequence ID" value="MEA3520185.1"/>
    <property type="molecule type" value="Genomic_DNA"/>
</dbReference>
<dbReference type="Proteomes" id="UP001304050">
    <property type="component" value="Unassembled WGS sequence"/>
</dbReference>
<protein>
    <submittedName>
        <fullName evidence="1">Uncharacterized protein</fullName>
    </submittedName>
</protein>
<sequence length="97" mass="10215">MANEAAGKMNNAGGRSDTDFIVDITLDSIFAAWIYGSDKSSAGGDQALIVGQAPSMKSSVLEPCARQNSMRRSGCGFGETLPHPPSFQLEPGIHTRS</sequence>
<comment type="caution">
    <text evidence="1">The sequence shown here is derived from an EMBL/GenBank/DDBJ whole genome shotgun (WGS) entry which is preliminary data.</text>
</comment>
<keyword evidence="2" id="KW-1185">Reference proteome</keyword>
<gene>
    <name evidence="1" type="ORF">U8465_24285</name>
</gene>
<evidence type="ECO:0000313" key="1">
    <source>
        <dbReference type="EMBL" id="MEA3520185.1"/>
    </source>
</evidence>
<proteinExistence type="predicted"/>